<evidence type="ECO:0000313" key="1">
    <source>
        <dbReference type="EMBL" id="OES26250.1"/>
    </source>
</evidence>
<evidence type="ECO:0000313" key="2">
    <source>
        <dbReference type="Proteomes" id="UP000095392"/>
    </source>
</evidence>
<reference evidence="1 2" key="1">
    <citation type="submission" date="2016-09" db="EMBL/GenBank/DDBJ databases">
        <title>Draft Genome Sequence of four Alteromonas macleodii strains isolated from copper coupons and grown long-term at elevated copper levels.</title>
        <authorList>
            <person name="Cusick K."/>
            <person name="Dale J."/>
            <person name="Little B."/>
            <person name="Biffinger J."/>
        </authorList>
    </citation>
    <scope>NUCLEOTIDE SEQUENCE [LARGE SCALE GENOMIC DNA]</scope>
    <source>
        <strain evidence="1 2">KCP01</strain>
    </source>
</reference>
<dbReference type="AlphaFoldDB" id="A0AB36FMA5"/>
<gene>
    <name evidence="1" type="ORF">BFV95_3940</name>
</gene>
<organism evidence="1 2">
    <name type="scientific">Alteromonas macleodii</name>
    <name type="common">Pseudoalteromonas macleodii</name>
    <dbReference type="NCBI Taxonomy" id="28108"/>
    <lineage>
        <taxon>Bacteria</taxon>
        <taxon>Pseudomonadati</taxon>
        <taxon>Pseudomonadota</taxon>
        <taxon>Gammaproteobacteria</taxon>
        <taxon>Alteromonadales</taxon>
        <taxon>Alteromonadaceae</taxon>
        <taxon>Alteromonas/Salinimonas group</taxon>
        <taxon>Alteromonas</taxon>
    </lineage>
</organism>
<dbReference type="Proteomes" id="UP000095392">
    <property type="component" value="Unassembled WGS sequence"/>
</dbReference>
<protein>
    <submittedName>
        <fullName evidence="1">Uncharacterized protein</fullName>
    </submittedName>
</protein>
<keyword evidence="2" id="KW-1185">Reference proteome</keyword>
<accession>A0AB36FMA5</accession>
<comment type="caution">
    <text evidence="1">The sequence shown here is derived from an EMBL/GenBank/DDBJ whole genome shotgun (WGS) entry which is preliminary data.</text>
</comment>
<name>A0AB36FMA5_ALTMA</name>
<dbReference type="EMBL" id="MIPY01000035">
    <property type="protein sequence ID" value="OES26250.1"/>
    <property type="molecule type" value="Genomic_DNA"/>
</dbReference>
<proteinExistence type="predicted"/>
<sequence>MKTDEHRAISLIGRFLQPAHHHLEKNEKEMRDLLSLLSNEKDESKPQ</sequence>